<evidence type="ECO:0000313" key="1">
    <source>
        <dbReference type="EMBL" id="TFU91176.1"/>
    </source>
</evidence>
<dbReference type="Proteomes" id="UP000298285">
    <property type="component" value="Unassembled WGS sequence"/>
</dbReference>
<dbReference type="RefSeq" id="WP_135104191.1">
    <property type="nucleotide sequence ID" value="NZ_JADGKW010000001.1"/>
</dbReference>
<dbReference type="PROSITE" id="PS51257">
    <property type="entry name" value="PROKAR_LIPOPROTEIN"/>
    <property type="match status" value="1"/>
</dbReference>
<name>A0A4Y9ISJ0_9BACT</name>
<organism evidence="1 2">
    <name type="scientific">Dysgonomonas mossii</name>
    <dbReference type="NCBI Taxonomy" id="163665"/>
    <lineage>
        <taxon>Bacteria</taxon>
        <taxon>Pseudomonadati</taxon>
        <taxon>Bacteroidota</taxon>
        <taxon>Bacteroidia</taxon>
        <taxon>Bacteroidales</taxon>
        <taxon>Dysgonomonadaceae</taxon>
        <taxon>Dysgonomonas</taxon>
    </lineage>
</organism>
<dbReference type="OrthoDB" id="828261at2"/>
<accession>A0A4Y9ISJ0</accession>
<evidence type="ECO:0000313" key="2">
    <source>
        <dbReference type="Proteomes" id="UP000298285"/>
    </source>
</evidence>
<dbReference type="Pfam" id="PF13970">
    <property type="entry name" value="DUF4221"/>
    <property type="match status" value="1"/>
</dbReference>
<protein>
    <submittedName>
        <fullName evidence="1">DUF4221 domain-containing protein</fullName>
    </submittedName>
</protein>
<proteinExistence type="predicted"/>
<dbReference type="EMBL" id="SPPK01000001">
    <property type="protein sequence ID" value="TFU91176.1"/>
    <property type="molecule type" value="Genomic_DNA"/>
</dbReference>
<reference evidence="1 2" key="1">
    <citation type="submission" date="2019-03" db="EMBL/GenBank/DDBJ databases">
        <title>Diversity of the mouse oral microbiome.</title>
        <authorList>
            <person name="Joseph S."/>
            <person name="Aduse-Opoku J."/>
            <person name="Curtis M."/>
            <person name="Wade W."/>
            <person name="Hashim A."/>
        </authorList>
    </citation>
    <scope>NUCLEOTIDE SEQUENCE [LARGE SCALE GENOMIC DNA]</scope>
    <source>
        <strain evidence="1 2">P11</strain>
    </source>
</reference>
<dbReference type="InterPro" id="IPR025316">
    <property type="entry name" value="DUF4221"/>
</dbReference>
<comment type="caution">
    <text evidence="1">The sequence shown here is derived from an EMBL/GenBank/DDBJ whole genome shotgun (WGS) entry which is preliminary data.</text>
</comment>
<sequence>MRNQIYILFLFLFVFTSCNERSTIINKNINAGKLAGTYQLVTKDNKKFRLDSVTAPKPIYMQLINDPVKGTVLTFLNEYNHKIYCYNYIDTVFMRSIRYDGDAEKSIRKASGYFIQNMDSIYIYDMAGVTISLVDSSGLMKKKITLHSTDKNWPLHYPQYVLSPVNSILEHGGKLILTGQYIPSIPSERIDEFSFTCFFDLKSNEVEYKYTYPKELYGKDANWGEEVFTTVYPELLNNGTIIHSYPVSHDIYKSDIRANDFKTIYAGSNVARTIESIDYDDVRGTPKVQIFAHYLQSDMYTAIIHDPYRNVYYRFLLEGIPEATFKTPQEDKPVTITIWDENFNYLGETRIGTGHEWNWKNSFVTKEGLNIEYITDELDEDYLTFKIFILEKLLN</sequence>
<gene>
    <name evidence="1" type="ORF">E4T88_04110</name>
</gene>
<dbReference type="AlphaFoldDB" id="A0A4Y9ISJ0"/>